<evidence type="ECO:0000313" key="3">
    <source>
        <dbReference type="EMBL" id="EXF83649.1"/>
    </source>
</evidence>
<organism evidence="3 4">
    <name type="scientific">Colletotrichum fioriniae PJ7</name>
    <dbReference type="NCBI Taxonomy" id="1445577"/>
    <lineage>
        <taxon>Eukaryota</taxon>
        <taxon>Fungi</taxon>
        <taxon>Dikarya</taxon>
        <taxon>Ascomycota</taxon>
        <taxon>Pezizomycotina</taxon>
        <taxon>Sordariomycetes</taxon>
        <taxon>Hypocreomycetidae</taxon>
        <taxon>Glomerellales</taxon>
        <taxon>Glomerellaceae</taxon>
        <taxon>Colletotrichum</taxon>
        <taxon>Colletotrichum acutatum species complex</taxon>
    </lineage>
</organism>
<dbReference type="Proteomes" id="UP000020467">
    <property type="component" value="Unassembled WGS sequence"/>
</dbReference>
<name>A0A010RZF5_9PEZI</name>
<feature type="compositionally biased region" description="Polar residues" evidence="1">
    <location>
        <begin position="414"/>
        <end position="430"/>
    </location>
</feature>
<dbReference type="eggNOG" id="ENOG502SPCU">
    <property type="taxonomic scope" value="Eukaryota"/>
</dbReference>
<feature type="region of interest" description="Disordered" evidence="1">
    <location>
        <begin position="414"/>
        <end position="434"/>
    </location>
</feature>
<feature type="transmembrane region" description="Helical" evidence="2">
    <location>
        <begin position="488"/>
        <end position="509"/>
    </location>
</feature>
<keyword evidence="2" id="KW-0472">Membrane</keyword>
<sequence>MLVQRRLGLSSGSVLNSIVADVRQASRDFGAERPVTVVSRRWAPCVPGGMGGRYDLNFLFAPRGIVEPILITHYSVGDFEEVPIVTGPLEDFEVDEWLRQQGKFSSAGRHPRPMAQVRILLCERLGFRPLQFAMSRESFLSVERAIGLPSVSLPILNGNTGTQHAHLKFKKDLSGQPLTSLESLVLTIKQPQMFQLGNLGMAMSHHFETRTTLAFIHGWDIFSNKLKFTKKPIVPHIEAIQEMLKSSLRLLSHPLLLPAMFLRRHLTRAEAMRRQLSSSTEEIEEAIGVTKTARLAGKTVQDRRIRDEVEDMVLGDKPRIHTTARISTTATDVMNMKGTLEWDEAYVKFLRRVDDDVKAHRREVHLPSEADLELCGFIDLLERDAQSISSYATRMQSRLELQFNVPQYAAINTGRASRNASRNGQYSYEDNGSGDDGFPSPNLCGRKSYYLVGFRCPTIFSMSMFNWQASSSGGDGGGAEPTVVPQFWIYWAVSLPLTIAIVIGWRVWWHFQKAYYEAKFLISKETEMSEDSSRDRSRDKSRDKSGDKTQDPRQRRSRYEV</sequence>
<reference evidence="3 4" key="1">
    <citation type="submission" date="2014-02" db="EMBL/GenBank/DDBJ databases">
        <title>The genome sequence of Colletotrichum fioriniae PJ7.</title>
        <authorList>
            <person name="Baroncelli R."/>
            <person name="Thon M.R."/>
        </authorList>
    </citation>
    <scope>NUCLEOTIDE SEQUENCE [LARGE SCALE GENOMIC DNA]</scope>
    <source>
        <strain evidence="3 4">PJ7</strain>
    </source>
</reference>
<protein>
    <submittedName>
        <fullName evidence="3">Uncharacterized protein</fullName>
    </submittedName>
</protein>
<dbReference type="KEGG" id="cfj:CFIO01_00791"/>
<keyword evidence="2" id="KW-0812">Transmembrane</keyword>
<dbReference type="EMBL" id="JARH01000224">
    <property type="protein sequence ID" value="EXF83649.1"/>
    <property type="molecule type" value="Genomic_DNA"/>
</dbReference>
<dbReference type="OrthoDB" id="1046782at2759"/>
<keyword evidence="4" id="KW-1185">Reference proteome</keyword>
<keyword evidence="2" id="KW-1133">Transmembrane helix</keyword>
<comment type="caution">
    <text evidence="3">The sequence shown here is derived from an EMBL/GenBank/DDBJ whole genome shotgun (WGS) entry which is preliminary data.</text>
</comment>
<feature type="region of interest" description="Disordered" evidence="1">
    <location>
        <begin position="526"/>
        <end position="561"/>
    </location>
</feature>
<gene>
    <name evidence="3" type="ORF">CFIO01_00791</name>
</gene>
<dbReference type="HOGENOM" id="CLU_031640_1_0_1"/>
<evidence type="ECO:0000256" key="1">
    <source>
        <dbReference type="SAM" id="MobiDB-lite"/>
    </source>
</evidence>
<evidence type="ECO:0000256" key="2">
    <source>
        <dbReference type="SAM" id="Phobius"/>
    </source>
</evidence>
<dbReference type="AlphaFoldDB" id="A0A010RZF5"/>
<accession>A0A010RZF5</accession>
<evidence type="ECO:0000313" key="4">
    <source>
        <dbReference type="Proteomes" id="UP000020467"/>
    </source>
</evidence>
<proteinExistence type="predicted"/>